<dbReference type="KEGG" id="tee:Tel_04510"/>
<dbReference type="EMBL" id="CP013099">
    <property type="protein sequence ID" value="ALP52467.1"/>
    <property type="molecule type" value="Genomic_DNA"/>
</dbReference>
<protein>
    <recommendedName>
        <fullName evidence="3">Peptidase</fullName>
    </recommendedName>
</protein>
<name>A0A0S2TBJ8_9GAMM</name>
<evidence type="ECO:0008006" key="3">
    <source>
        <dbReference type="Google" id="ProtNLM"/>
    </source>
</evidence>
<organism evidence="1 2">
    <name type="scientific">Candidatus Tenderia electrophaga</name>
    <dbReference type="NCBI Taxonomy" id="1748243"/>
    <lineage>
        <taxon>Bacteria</taxon>
        <taxon>Pseudomonadati</taxon>
        <taxon>Pseudomonadota</taxon>
        <taxon>Gammaproteobacteria</taxon>
        <taxon>Candidatus Tenderiales</taxon>
        <taxon>Candidatus Tenderiaceae</taxon>
        <taxon>Candidatus Tenderia</taxon>
    </lineage>
</organism>
<keyword evidence="2" id="KW-1185">Reference proteome</keyword>
<proteinExistence type="predicted"/>
<accession>A0A0S2TBJ8</accession>
<gene>
    <name evidence="1" type="ORF">Tel_04510</name>
</gene>
<reference evidence="1" key="1">
    <citation type="submission" date="2015-10" db="EMBL/GenBank/DDBJ databases">
        <title>Description of Candidatus Tenderia electrophaga gen. nov, sp. nov., an Uncultivated Electroautotroph from a Biocathode Enrichment.</title>
        <authorList>
            <person name="Eddie B.J."/>
            <person name="Malanoski A.P."/>
            <person name="Wang Z."/>
            <person name="Hall R.J."/>
            <person name="Oh S.D."/>
            <person name="Heiner C."/>
            <person name="Lin B."/>
            <person name="Strycharz-Glaven S.M."/>
        </authorList>
    </citation>
    <scope>NUCLEOTIDE SEQUENCE [LARGE SCALE GENOMIC DNA]</scope>
    <source>
        <strain evidence="1">NRL1</strain>
    </source>
</reference>
<dbReference type="Proteomes" id="UP000055136">
    <property type="component" value="Chromosome"/>
</dbReference>
<dbReference type="Pfam" id="PF07209">
    <property type="entry name" value="DUF1415"/>
    <property type="match status" value="1"/>
</dbReference>
<evidence type="ECO:0000313" key="2">
    <source>
        <dbReference type="Proteomes" id="UP000055136"/>
    </source>
</evidence>
<sequence>MPTEAQVIAAARCWVEQVVLKHNFCPFAHKPVRNNALRYVVSQAGDTDRLVQDLIDELLLLRDADHGRTATTLLVTPDCLREFDAYNRFLDLVDVLIAQFNLQGVIQVASFHPDYQFADLDPDDVRNYTNRTPFPMFHLILEADIERARADYPDVGRIPEDNMRLLQRLGLEAARRQLAACRDAPGEA</sequence>
<dbReference type="STRING" id="1748243.Tel_04510"/>
<dbReference type="AlphaFoldDB" id="A0A0S2TBJ8"/>
<evidence type="ECO:0000313" key="1">
    <source>
        <dbReference type="EMBL" id="ALP52467.1"/>
    </source>
</evidence>
<dbReference type="InterPro" id="IPR009858">
    <property type="entry name" value="DUF1415"/>
</dbReference>